<protein>
    <submittedName>
        <fullName evidence="1">Uncharacterized protein</fullName>
    </submittedName>
</protein>
<dbReference type="EMBL" id="AGCA01000361">
    <property type="protein sequence ID" value="EGY28530.1"/>
    <property type="molecule type" value="Genomic_DNA"/>
</dbReference>
<dbReference type="Proteomes" id="UP000004116">
    <property type="component" value="Unassembled WGS sequence"/>
</dbReference>
<reference evidence="1 2" key="1">
    <citation type="journal article" date="2012" name="Genome Res.">
        <title>Genomic basis of endosymbiont-conferred protection against an insect parasitoid.</title>
        <authorList>
            <person name="Hansen A.K."/>
            <person name="Vorburger C."/>
            <person name="Moran N.A."/>
        </authorList>
    </citation>
    <scope>NUCLEOTIDE SEQUENCE [LARGE SCALE GENOMIC DNA]</scope>
    <source>
        <strain evidence="2">R5.15</strain>
    </source>
</reference>
<sequence length="410" mass="46167">MINNDAMATTAPPTTPTPLGMDYAFLRKTGIEHIQRLAGELWTDHNTHDPGITLLECLCYAITDVSYRLSFDMKDLLAVLPTHGSNPSNISRAPLFTARDILTSHPVTLNDYRKLLIDIPGVRNAWIEKNPASLVPIYYEAQSNCLHLNQATATAKPLSLHGVYQVYIAKDDTVSDGKKEQALMKTVKARLHQYRQIAEDFADPILLPFEEITVKLHIVVADDVDLDHLAAHIYWQLSQAIAPTLSFHSLSARRQENRPIDTIFEGPPLANGFIDETELEGFDRKTTLRSSDFIHIILDMNGVQSVKKIALESSQKSGVPQPWVLELDLNYTPKLKPLEQLLENDLQFERQGILCQINIEAAKAHLKNVKERVAFDKKSSRYKIFHCPAVTIDTSATMYRYNMISPPTTV</sequence>
<comment type="caution">
    <text evidence="1">The sequence shown here is derived from an EMBL/GenBank/DDBJ whole genome shotgun (WGS) entry which is preliminary data.</text>
</comment>
<organism evidence="1 2">
    <name type="scientific">Candidatus Regiella insecticola 5.15</name>
    <dbReference type="NCBI Taxonomy" id="1005043"/>
    <lineage>
        <taxon>Bacteria</taxon>
        <taxon>Pseudomonadati</taxon>
        <taxon>Pseudomonadota</taxon>
        <taxon>Gammaproteobacteria</taxon>
        <taxon>Enterobacterales</taxon>
        <taxon>Enterobacteriaceae</taxon>
        <taxon>aphid secondary symbionts</taxon>
        <taxon>Candidatus Regiella</taxon>
    </lineage>
</organism>
<name>G2H0E3_9ENTR</name>
<evidence type="ECO:0000313" key="2">
    <source>
        <dbReference type="Proteomes" id="UP000004116"/>
    </source>
</evidence>
<evidence type="ECO:0000313" key="1">
    <source>
        <dbReference type="EMBL" id="EGY28530.1"/>
    </source>
</evidence>
<dbReference type="RefSeq" id="WP_006707177.1">
    <property type="nucleotide sequence ID" value="NZ_AGCA01000361.1"/>
</dbReference>
<dbReference type="PATRIC" id="fig|1005043.3.peg.1401"/>
<accession>G2H0E3</accession>
<gene>
    <name evidence="1" type="ORF">Rin_00015210</name>
</gene>
<keyword evidence="2" id="KW-1185">Reference proteome</keyword>
<proteinExistence type="predicted"/>
<dbReference type="AlphaFoldDB" id="G2H0E3"/>